<feature type="compositionally biased region" description="Basic and acidic residues" evidence="1">
    <location>
        <begin position="402"/>
        <end position="412"/>
    </location>
</feature>
<feature type="compositionally biased region" description="Polar residues" evidence="1">
    <location>
        <begin position="18"/>
        <end position="35"/>
    </location>
</feature>
<feature type="compositionally biased region" description="Basic residues" evidence="1">
    <location>
        <begin position="1233"/>
        <end position="1246"/>
    </location>
</feature>
<feature type="compositionally biased region" description="Polar residues" evidence="1">
    <location>
        <begin position="590"/>
        <end position="600"/>
    </location>
</feature>
<feature type="compositionally biased region" description="Basic and acidic residues" evidence="1">
    <location>
        <begin position="73"/>
        <end position="84"/>
    </location>
</feature>
<feature type="compositionally biased region" description="Basic residues" evidence="1">
    <location>
        <begin position="1400"/>
        <end position="1411"/>
    </location>
</feature>
<feature type="compositionally biased region" description="Basic and acidic residues" evidence="1">
    <location>
        <begin position="429"/>
        <end position="446"/>
    </location>
</feature>
<dbReference type="Proteomes" id="UP001152795">
    <property type="component" value="Unassembled WGS sequence"/>
</dbReference>
<feature type="compositionally biased region" description="Basic and acidic residues" evidence="1">
    <location>
        <begin position="1434"/>
        <end position="1444"/>
    </location>
</feature>
<feature type="compositionally biased region" description="Polar residues" evidence="1">
    <location>
        <begin position="259"/>
        <end position="275"/>
    </location>
</feature>
<feature type="compositionally biased region" description="Basic residues" evidence="1">
    <location>
        <begin position="1122"/>
        <end position="1137"/>
    </location>
</feature>
<protein>
    <submittedName>
        <fullName evidence="2">Uncharacterized protein</fullName>
    </submittedName>
</protein>
<evidence type="ECO:0000313" key="3">
    <source>
        <dbReference type="Proteomes" id="UP001152795"/>
    </source>
</evidence>
<feature type="compositionally biased region" description="Acidic residues" evidence="1">
    <location>
        <begin position="452"/>
        <end position="468"/>
    </location>
</feature>
<proteinExistence type="predicted"/>
<feature type="compositionally biased region" description="Basic and acidic residues" evidence="1">
    <location>
        <begin position="1056"/>
        <end position="1065"/>
    </location>
</feature>
<feature type="compositionally biased region" description="Basic residues" evidence="1">
    <location>
        <begin position="1477"/>
        <end position="1487"/>
    </location>
</feature>
<feature type="compositionally biased region" description="Basic and acidic residues" evidence="1">
    <location>
        <begin position="1000"/>
        <end position="1013"/>
    </location>
</feature>
<feature type="compositionally biased region" description="Basic residues" evidence="1">
    <location>
        <begin position="1372"/>
        <end position="1382"/>
    </location>
</feature>
<feature type="compositionally biased region" description="Basic and acidic residues" evidence="1">
    <location>
        <begin position="673"/>
        <end position="694"/>
    </location>
</feature>
<feature type="compositionally biased region" description="Basic and acidic residues" evidence="1">
    <location>
        <begin position="168"/>
        <end position="177"/>
    </location>
</feature>
<feature type="compositionally biased region" description="Basic and acidic residues" evidence="1">
    <location>
        <begin position="601"/>
        <end position="643"/>
    </location>
</feature>
<feature type="compositionally biased region" description="Basic and acidic residues" evidence="1">
    <location>
        <begin position="867"/>
        <end position="881"/>
    </location>
</feature>
<feature type="compositionally biased region" description="Basic and acidic residues" evidence="1">
    <location>
        <begin position="37"/>
        <end position="59"/>
    </location>
</feature>
<feature type="region of interest" description="Disordered" evidence="1">
    <location>
        <begin position="1"/>
        <end position="645"/>
    </location>
</feature>
<gene>
    <name evidence="2" type="ORF">PACLA_8A011462</name>
</gene>
<feature type="compositionally biased region" description="Basic and acidic residues" evidence="1">
    <location>
        <begin position="1329"/>
        <end position="1339"/>
    </location>
</feature>
<feature type="compositionally biased region" description="Basic residues" evidence="1">
    <location>
        <begin position="1295"/>
        <end position="1306"/>
    </location>
</feature>
<dbReference type="EMBL" id="CACRXK020011843">
    <property type="protein sequence ID" value="CAB4022174.1"/>
    <property type="molecule type" value="Genomic_DNA"/>
</dbReference>
<name>A0A7D9J589_PARCT</name>
<feature type="compositionally biased region" description="Basic and acidic residues" evidence="1">
    <location>
        <begin position="1028"/>
        <end position="1043"/>
    </location>
</feature>
<feature type="compositionally biased region" description="Polar residues" evidence="1">
    <location>
        <begin position="60"/>
        <end position="72"/>
    </location>
</feature>
<organism evidence="2 3">
    <name type="scientific">Paramuricea clavata</name>
    <name type="common">Red gorgonian</name>
    <name type="synonym">Violescent sea-whip</name>
    <dbReference type="NCBI Taxonomy" id="317549"/>
    <lineage>
        <taxon>Eukaryota</taxon>
        <taxon>Metazoa</taxon>
        <taxon>Cnidaria</taxon>
        <taxon>Anthozoa</taxon>
        <taxon>Octocorallia</taxon>
        <taxon>Malacalcyonacea</taxon>
        <taxon>Plexauridae</taxon>
        <taxon>Paramuricea</taxon>
    </lineage>
</organism>
<feature type="compositionally biased region" description="Polar residues" evidence="1">
    <location>
        <begin position="238"/>
        <end position="249"/>
    </location>
</feature>
<feature type="compositionally biased region" description="Basic and acidic residues" evidence="1">
    <location>
        <begin position="705"/>
        <end position="718"/>
    </location>
</feature>
<reference evidence="2" key="1">
    <citation type="submission" date="2020-04" db="EMBL/GenBank/DDBJ databases">
        <authorList>
            <person name="Alioto T."/>
            <person name="Alioto T."/>
            <person name="Gomez Garrido J."/>
        </authorList>
    </citation>
    <scope>NUCLEOTIDE SEQUENCE</scope>
    <source>
        <strain evidence="2">A484AB</strain>
    </source>
</reference>
<feature type="compositionally biased region" description="Basic residues" evidence="1">
    <location>
        <begin position="1614"/>
        <end position="1627"/>
    </location>
</feature>
<feature type="compositionally biased region" description="Basic residues" evidence="1">
    <location>
        <begin position="1505"/>
        <end position="1516"/>
    </location>
</feature>
<evidence type="ECO:0000313" key="2">
    <source>
        <dbReference type="EMBL" id="CAB4022174.1"/>
    </source>
</evidence>
<feature type="compositionally biased region" description="Basic residues" evidence="1">
    <location>
        <begin position="1156"/>
        <end position="1166"/>
    </location>
</feature>
<accession>A0A7D9J589</accession>
<feature type="compositionally biased region" description="Polar residues" evidence="1">
    <location>
        <begin position="478"/>
        <end position="488"/>
    </location>
</feature>
<feature type="region of interest" description="Disordered" evidence="1">
    <location>
        <begin position="669"/>
        <end position="834"/>
    </location>
</feature>
<feature type="region of interest" description="Disordered" evidence="1">
    <location>
        <begin position="867"/>
        <end position="1627"/>
    </location>
</feature>
<evidence type="ECO:0000256" key="1">
    <source>
        <dbReference type="SAM" id="MobiDB-lite"/>
    </source>
</evidence>
<feature type="compositionally biased region" description="Low complexity" evidence="1">
    <location>
        <begin position="1"/>
        <end position="10"/>
    </location>
</feature>
<feature type="compositionally biased region" description="Basic and acidic residues" evidence="1">
    <location>
        <begin position="93"/>
        <end position="106"/>
    </location>
</feature>
<keyword evidence="3" id="KW-1185">Reference proteome</keyword>
<feature type="compositionally biased region" description="Polar residues" evidence="1">
    <location>
        <begin position="734"/>
        <end position="751"/>
    </location>
</feature>
<feature type="compositionally biased region" description="Polar residues" evidence="1">
    <location>
        <begin position="390"/>
        <end position="401"/>
    </location>
</feature>
<feature type="compositionally biased region" description="Basic residues" evidence="1">
    <location>
        <begin position="1582"/>
        <end position="1593"/>
    </location>
</feature>
<sequence length="1627" mass="181257">GENSDNNNDNENVKTDDSIPSNIQQGEVTDSNIEDVSNDKEKSIMPTSHESKCKEKETGSAENEQDTSQNNPTKERFDNHDNEKNQAIAIAGDDIKPAGDNLRDSQNEDSNLQTEDDPNKKSKSTTPTSRDDECQKQQTEIMDVDDGQFSRSVTQNEGEEDLSSNNSEGKDLNRDDGETGPAKTDNGTAFADEGLRDEQYRQSDISEEENTDSNLENKQDPSSNNSGEDLNNDHDKAQVQTASGTTFASEGSRDEQITGDGTDSNLQETSQNNYSAEYFGKDNDNDECGTNIALGDISHDEQNRESNIPQGDVDSSLKDNSTEKSKPTTPTAHGDDDKKKQADFMDINSDKRSTSDLQEENEQGPSQSNPAGNDLGDHHDEKEQVKADNDTGQSVQPNISQRDVKSDLKQSLDEDSENYSLTKQSKNNNETESKDGEGHTENDHDTTMTANDDGELDGANSSDEEMSSESDKNKNATESHNVTTTENSGFEREDKPDENEEHQIALNDGELGGPNVCNEKILFEDNVKNVQESPNMTKDVEDQDHSAISNTSKPADGPNETQVESMEVGFSSDGATDVVQDLSEEENIQDQKQNDIMTSKQEGEPDGTKVEIMEVDNERLSSESRETNVDQDALEKDSALPRFDDEEIKNVDTSVYESTGCAQFKSQILLPRNTEKEDRCVKKDGGEISKEEIKGSGAIQSFSEETAKPEGDTSKIDNSENLLATERTDERTEGSGQQNEQPIENSDNQPKSPDMWNEIDDIFTTINKDLQGNDDSESKSMNGQANNKPKDKTAMLNMASESTDDSNTNQELENPVKDNVADLETQDDDENDCKIMDGQIDKLNKISLPNTAGKGIGVNLKAQVDDENKNMTTAKDGETENKLNNIPVQDEVQERIAECKNSQPMHGKPSDKNRNSKQSRSIYDPIPHEQEFINNDKKDKEDTKIGTEATDHTFKEQETEFERKEWHNNSKQDLLENESKDATKKEFDEQIKPFESIASENDKNREIVNENRLSKNGSNVSEIIVDQNKVDSEVTQKQQKEIEQIETLPNEGQIEPENKGDKSIEVQEEIEIENTGKKKGEESTKSEEKNKATGKSEKSKVVESNDSETENNRENVVEKKKWFSVKKLKFGNSKNKKKDMTTSELTGNEDSDGKKQKGKGKSKEKKRSIEVQEEVQNPGKKTGKENKKSKNKATGKSEKSKTTNESIDAIKVVESNDGGTENNRENVVEKKKWYSRKTLKSGKSKNKKEDMPTSELTGNEDSDGKKQKGQGKSKKKNRSIEVQEEVQIEVENTGKKKGKESKKSKNKNQATGKSEKSKVVESNDSGTENNRENVVEKKKWFSSGKSRKSKNKKEDMPTSELTGNEDSDGKKQKGQGKSKKKNRSIEVQEEVQIEVENTGKKKGKESKKSKNKNQATGKSEKSKVVESNDSGTENNRENVVEKKKWFSSGKSRKSKNKKEDMPTSELTGNEDSDGKKQKGQGKSKKKNRSIEVQEEVQIEVENTGKKKGKESKKSKNKNQATGKSEKSKVVESNDSGTENNRENVVEKKKWFSSGKSRKSKNKKEDMPTSELTGNEDSDGKKQKGQGKSKKKKRSIEVQEEVQIKVENPGAKGKESKKSKKKSKGVQG</sequence>
<feature type="compositionally biased region" description="Polar residues" evidence="1">
    <location>
        <begin position="212"/>
        <end position="229"/>
    </location>
</feature>
<feature type="compositionally biased region" description="Polar residues" evidence="1">
    <location>
        <begin position="546"/>
        <end position="564"/>
    </location>
</feature>
<feature type="non-terminal residue" evidence="2">
    <location>
        <position position="1627"/>
    </location>
</feature>
<feature type="compositionally biased region" description="Polar residues" evidence="1">
    <location>
        <begin position="418"/>
        <end position="428"/>
    </location>
</feature>
<feature type="compositionally biased region" description="Basic residues" evidence="1">
    <location>
        <begin position="1267"/>
        <end position="1277"/>
    </location>
</feature>
<feature type="compositionally biased region" description="Basic and acidic residues" evidence="1">
    <location>
        <begin position="375"/>
        <end position="389"/>
    </location>
</feature>
<feature type="compositionally biased region" description="Basic and acidic residues" evidence="1">
    <location>
        <begin position="1539"/>
        <end position="1549"/>
    </location>
</feature>
<comment type="caution">
    <text evidence="2">The sequence shown here is derived from an EMBL/GenBank/DDBJ whole genome shotgun (WGS) entry which is preliminary data.</text>
</comment>
<feature type="compositionally biased region" description="Basic and acidic residues" evidence="1">
    <location>
        <begin position="333"/>
        <end position="354"/>
    </location>
</feature>
<feature type="compositionally biased region" description="Basic and acidic residues" evidence="1">
    <location>
        <begin position="315"/>
        <end position="326"/>
    </location>
</feature>
<feature type="compositionally biased region" description="Basic and acidic residues" evidence="1">
    <location>
        <begin position="1222"/>
        <end position="1232"/>
    </location>
</feature>
<feature type="compositionally biased region" description="Basic and acidic residues" evidence="1">
    <location>
        <begin position="926"/>
        <end position="992"/>
    </location>
</feature>
<feature type="compositionally biased region" description="Basic and acidic residues" evidence="1">
    <location>
        <begin position="1074"/>
        <end position="1103"/>
    </location>
</feature>
<feature type="compositionally biased region" description="Basic and acidic residues" evidence="1">
    <location>
        <begin position="1110"/>
        <end position="1121"/>
    </location>
</feature>
<feature type="compositionally biased region" description="Polar residues" evidence="1">
    <location>
        <begin position="799"/>
        <end position="812"/>
    </location>
</feature>